<reference evidence="2 3" key="1">
    <citation type="submission" date="2023-07" db="EMBL/GenBank/DDBJ databases">
        <title>Genomic Encyclopedia of Type Strains, Phase IV (KMG-IV): sequencing the most valuable type-strain genomes for metagenomic binning, comparative biology and taxonomic classification.</title>
        <authorList>
            <person name="Goeker M."/>
        </authorList>
    </citation>
    <scope>NUCLEOTIDE SEQUENCE [LARGE SCALE GENOMIC DNA]</scope>
    <source>
        <strain evidence="2 3">DSM 5896</strain>
    </source>
</reference>
<dbReference type="Proteomes" id="UP001237448">
    <property type="component" value="Unassembled WGS sequence"/>
</dbReference>
<evidence type="ECO:0000256" key="1">
    <source>
        <dbReference type="SAM" id="MobiDB-lite"/>
    </source>
</evidence>
<feature type="region of interest" description="Disordered" evidence="1">
    <location>
        <begin position="244"/>
        <end position="265"/>
    </location>
</feature>
<sequence>MNRPASALYDGWVKHRRLRPAVHRLRYRVLSVLLDLDEIDALARSSRLFSRNRFNLFSFHDADYGDGTAPGLRSQIASHLAAAGLADAGGAIRVWTMPRILGCAFNPLSVFFCHRADGTLAAVLYEVNNTFGQRHAYLIPAAPEAGGVVRQAVAKDFYVSPFMDMALDYAFRLSLPARRLALTITVGDGGGPLLVATHAASRVEWSDGALLRAFLGHPLQMVRVLGGIHWEALRLWIKGMRTRPRPPPPASPVTAVSPTRRHDHG</sequence>
<protein>
    <submittedName>
        <fullName evidence="2">DUF1365 family protein</fullName>
    </submittedName>
</protein>
<proteinExistence type="predicted"/>
<keyword evidence="3" id="KW-1185">Reference proteome</keyword>
<comment type="caution">
    <text evidence="2">The sequence shown here is derived from an EMBL/GenBank/DDBJ whole genome shotgun (WGS) entry which is preliminary data.</text>
</comment>
<dbReference type="PANTHER" id="PTHR33973">
    <property type="entry name" value="OS07G0153300 PROTEIN"/>
    <property type="match status" value="1"/>
</dbReference>
<name>A0ABU0FNX8_9HYPH</name>
<dbReference type="RefSeq" id="WP_307435063.1">
    <property type="nucleotide sequence ID" value="NZ_JAUSVK010000001.1"/>
</dbReference>
<accession>A0ABU0FNX8</accession>
<dbReference type="EMBL" id="JAUSVK010000001">
    <property type="protein sequence ID" value="MDQ0395804.1"/>
    <property type="molecule type" value="Genomic_DNA"/>
</dbReference>
<organism evidence="2 3">
    <name type="scientific">Labrys monachus</name>
    <dbReference type="NCBI Taxonomy" id="217067"/>
    <lineage>
        <taxon>Bacteria</taxon>
        <taxon>Pseudomonadati</taxon>
        <taxon>Pseudomonadota</taxon>
        <taxon>Alphaproteobacteria</taxon>
        <taxon>Hyphomicrobiales</taxon>
        <taxon>Xanthobacteraceae</taxon>
        <taxon>Labrys</taxon>
    </lineage>
</organism>
<evidence type="ECO:0000313" key="3">
    <source>
        <dbReference type="Proteomes" id="UP001237448"/>
    </source>
</evidence>
<gene>
    <name evidence="2" type="ORF">J3R73_005596</name>
</gene>
<dbReference type="PANTHER" id="PTHR33973:SF4">
    <property type="entry name" value="OS07G0153300 PROTEIN"/>
    <property type="match status" value="1"/>
</dbReference>
<dbReference type="InterPro" id="IPR010775">
    <property type="entry name" value="DUF1365"/>
</dbReference>
<evidence type="ECO:0000313" key="2">
    <source>
        <dbReference type="EMBL" id="MDQ0395804.1"/>
    </source>
</evidence>
<dbReference type="Pfam" id="PF07103">
    <property type="entry name" value="DUF1365"/>
    <property type="match status" value="1"/>
</dbReference>